<dbReference type="AlphaFoldDB" id="A0A2K8T6S2"/>
<evidence type="ECO:0000313" key="6">
    <source>
        <dbReference type="EMBL" id="AUB43397.1"/>
    </source>
</evidence>
<keyword evidence="1" id="KW-0547">Nucleotide-binding</keyword>
<dbReference type="KEGG" id="nfl:COO91_09572"/>
<sequence length="546" mass="61591">MLNNLPMSSELIERIFSLYKQNNPLIAVESPLQERISLLKNLTQKCINSGINCYMWMLEDDKLYQLRMNDCELAFSEIKEYNRIAFKVVREDSFEILRFWKTTQLQGILILEGIYPWLGQGATDADFFLTAEWIKSALINIKLYNDNSGKTALLLGSNASLKSDIAGLIPIITQELPTVEEISDYLPQILPDSITLVQINEIANTCVGMYLADIETGVKTALAIDNSELVKKVSAYKIELLKRVYNVEFLQPMTIPVGGLELMQSAFKGYKRLLTPLAKSYNLRLPKGVLLIGPPGTGKSHSAKACSQILGLPLVIVEWGHFRSYGNMAEYKLKKLLALVDRINRIIFYLDDFDKGFAGDDDLSRRLAGMLLTWMQERTSDVLIIASANNIQWLPPELTRSGRFDQIFKIDLPNNGERHSIFKIHLARFDKRFSHGGDAFTPEEWQRLLKVTHRCVGAEIQAIVERAAFSIFCQSFDEETPALEDLPPLQITLTALLESRKSVNPLAIREADRIESMRNKADLQGLPSSPVDSSIYSLGDIDIFGS</sequence>
<geneLocation type="plasmid" evidence="7">
    <name>pnfsy05</name>
</geneLocation>
<organism evidence="6 7">
    <name type="scientific">Nostoc flagelliforme CCNUN1</name>
    <dbReference type="NCBI Taxonomy" id="2038116"/>
    <lineage>
        <taxon>Bacteria</taxon>
        <taxon>Bacillati</taxon>
        <taxon>Cyanobacteriota</taxon>
        <taxon>Cyanophyceae</taxon>
        <taxon>Nostocales</taxon>
        <taxon>Nostocaceae</taxon>
        <taxon>Nostoc</taxon>
    </lineage>
</organism>
<comment type="similarity">
    <text evidence="3">Belongs to the AAA ATPase family. Highly divergent.</text>
</comment>
<evidence type="ECO:0000256" key="4">
    <source>
        <dbReference type="ARBA" id="ARBA00040480"/>
    </source>
</evidence>
<dbReference type="Gene3D" id="3.40.50.300">
    <property type="entry name" value="P-loop containing nucleotide triphosphate hydrolases"/>
    <property type="match status" value="1"/>
</dbReference>
<dbReference type="Proteomes" id="UP000232003">
    <property type="component" value="Plasmid pNFSY05"/>
</dbReference>
<keyword evidence="6" id="KW-0614">Plasmid</keyword>
<dbReference type="GO" id="GO:0005524">
    <property type="term" value="F:ATP binding"/>
    <property type="evidence" value="ECO:0007669"/>
    <property type="project" value="UniProtKB-KW"/>
</dbReference>
<evidence type="ECO:0000256" key="3">
    <source>
        <dbReference type="ARBA" id="ARBA00038088"/>
    </source>
</evidence>
<dbReference type="InterPro" id="IPR027417">
    <property type="entry name" value="P-loop_NTPase"/>
</dbReference>
<reference evidence="6 7" key="1">
    <citation type="submission" date="2017-11" db="EMBL/GenBank/DDBJ databases">
        <title>Complete genome of a free-living desiccation-tolerant cyanobacterium and its photosynthetic adaptation to extreme terrestrial habitat.</title>
        <authorList>
            <person name="Shang J."/>
        </authorList>
    </citation>
    <scope>NUCLEOTIDE SEQUENCE [LARGE SCALE GENOMIC DNA]</scope>
    <source>
        <strain evidence="6 7">CCNUN1</strain>
        <plasmid evidence="7">pnfsy05</plasmid>
    </source>
</reference>
<evidence type="ECO:0000256" key="1">
    <source>
        <dbReference type="ARBA" id="ARBA00022741"/>
    </source>
</evidence>
<dbReference type="EMBL" id="CP024790">
    <property type="protein sequence ID" value="AUB43397.1"/>
    <property type="molecule type" value="Genomic_DNA"/>
</dbReference>
<dbReference type="PANTHER" id="PTHR42960">
    <property type="entry name" value="YCF46 PROTEIN"/>
    <property type="match status" value="1"/>
</dbReference>
<evidence type="ECO:0000256" key="2">
    <source>
        <dbReference type="ARBA" id="ARBA00022840"/>
    </source>
</evidence>
<accession>A0A2K8T6S2</accession>
<gene>
    <name evidence="6" type="ORF">COO91_09572</name>
</gene>
<dbReference type="InterPro" id="IPR003593">
    <property type="entry name" value="AAA+_ATPase"/>
</dbReference>
<keyword evidence="2" id="KW-0067">ATP-binding</keyword>
<name>A0A2K8T6S2_9NOSO</name>
<dbReference type="Pfam" id="PF00004">
    <property type="entry name" value="AAA"/>
    <property type="match status" value="1"/>
</dbReference>
<dbReference type="InterPro" id="IPR052381">
    <property type="entry name" value="AAA_domain_protein"/>
</dbReference>
<dbReference type="SUPFAM" id="SSF52540">
    <property type="entry name" value="P-loop containing nucleoside triphosphate hydrolases"/>
    <property type="match status" value="1"/>
</dbReference>
<dbReference type="PANTHER" id="PTHR42960:SF1">
    <property type="entry name" value="YCF46 PROTEIN"/>
    <property type="match status" value="1"/>
</dbReference>
<dbReference type="Gene3D" id="1.10.8.60">
    <property type="match status" value="1"/>
</dbReference>
<feature type="domain" description="AAA+ ATPase" evidence="5">
    <location>
        <begin position="285"/>
        <end position="414"/>
    </location>
</feature>
<dbReference type="SMART" id="SM00382">
    <property type="entry name" value="AAA"/>
    <property type="match status" value="1"/>
</dbReference>
<dbReference type="GO" id="GO:0016887">
    <property type="term" value="F:ATP hydrolysis activity"/>
    <property type="evidence" value="ECO:0007669"/>
    <property type="project" value="InterPro"/>
</dbReference>
<keyword evidence="7" id="KW-1185">Reference proteome</keyword>
<proteinExistence type="inferred from homology"/>
<evidence type="ECO:0000313" key="7">
    <source>
        <dbReference type="Proteomes" id="UP000232003"/>
    </source>
</evidence>
<protein>
    <recommendedName>
        <fullName evidence="4">Uncharacterized AAA domain-containing protein ycf46</fullName>
    </recommendedName>
</protein>
<dbReference type="InterPro" id="IPR003959">
    <property type="entry name" value="ATPase_AAA_core"/>
</dbReference>
<evidence type="ECO:0000259" key="5">
    <source>
        <dbReference type="SMART" id="SM00382"/>
    </source>
</evidence>